<dbReference type="Proteomes" id="UP000765509">
    <property type="component" value="Unassembled WGS sequence"/>
</dbReference>
<name>A0A9Q3IG12_9BASI</name>
<reference evidence="3" key="1">
    <citation type="submission" date="2021-03" db="EMBL/GenBank/DDBJ databases">
        <title>Draft genome sequence of rust myrtle Austropuccinia psidii MF-1, a brazilian biotype.</title>
        <authorList>
            <person name="Quecine M.C."/>
            <person name="Pachon D.M.R."/>
            <person name="Bonatelli M.L."/>
            <person name="Correr F.H."/>
            <person name="Franceschini L.M."/>
            <person name="Leite T.F."/>
            <person name="Margarido G.R.A."/>
            <person name="Almeida C.A."/>
            <person name="Ferrarezi J.A."/>
            <person name="Labate C.A."/>
        </authorList>
    </citation>
    <scope>NUCLEOTIDE SEQUENCE</scope>
    <source>
        <strain evidence="3">MF-1</strain>
    </source>
</reference>
<evidence type="ECO:0000313" key="3">
    <source>
        <dbReference type="EMBL" id="MBW0537775.1"/>
    </source>
</evidence>
<feature type="region of interest" description="Disordered" evidence="1">
    <location>
        <begin position="28"/>
        <end position="54"/>
    </location>
</feature>
<evidence type="ECO:0000256" key="2">
    <source>
        <dbReference type="SAM" id="SignalP"/>
    </source>
</evidence>
<keyword evidence="2" id="KW-0732">Signal</keyword>
<accession>A0A9Q3IG12</accession>
<feature type="compositionally biased region" description="Polar residues" evidence="1">
    <location>
        <begin position="41"/>
        <end position="54"/>
    </location>
</feature>
<keyword evidence="4" id="KW-1185">Reference proteome</keyword>
<feature type="signal peptide" evidence="2">
    <location>
        <begin position="1"/>
        <end position="24"/>
    </location>
</feature>
<dbReference type="OrthoDB" id="428177at2759"/>
<comment type="caution">
    <text evidence="3">The sequence shown here is derived from an EMBL/GenBank/DDBJ whole genome shotgun (WGS) entry which is preliminary data.</text>
</comment>
<feature type="chain" id="PRO_5040147243" evidence="2">
    <location>
        <begin position="25"/>
        <end position="175"/>
    </location>
</feature>
<dbReference type="EMBL" id="AVOT02042365">
    <property type="protein sequence ID" value="MBW0537775.1"/>
    <property type="molecule type" value="Genomic_DNA"/>
</dbReference>
<organism evidence="3 4">
    <name type="scientific">Austropuccinia psidii MF-1</name>
    <dbReference type="NCBI Taxonomy" id="1389203"/>
    <lineage>
        <taxon>Eukaryota</taxon>
        <taxon>Fungi</taxon>
        <taxon>Dikarya</taxon>
        <taxon>Basidiomycota</taxon>
        <taxon>Pucciniomycotina</taxon>
        <taxon>Pucciniomycetes</taxon>
        <taxon>Pucciniales</taxon>
        <taxon>Sphaerophragmiaceae</taxon>
        <taxon>Austropuccinia</taxon>
    </lineage>
</organism>
<protein>
    <submittedName>
        <fullName evidence="3">Uncharacterized protein</fullName>
    </submittedName>
</protein>
<proteinExistence type="predicted"/>
<sequence>MVQHSFFKLLSLLTLITDFPTSLAWKRPHHHPGHYDRHQRASSNAPPSRTKISSPTTLQDNQLGMSQALEGLSSLGIPSDTVKVGKLALGFLPDDGTTGGERQNMQEIMHALHEKQIGIYGFYAQVNNGELFNGYQFKWIMDDLRKSKAVFNPAVMPPKDWSGLTYQDNRQAVAM</sequence>
<gene>
    <name evidence="3" type="ORF">O181_077490</name>
</gene>
<dbReference type="AlphaFoldDB" id="A0A9Q3IG12"/>
<evidence type="ECO:0000313" key="4">
    <source>
        <dbReference type="Proteomes" id="UP000765509"/>
    </source>
</evidence>
<evidence type="ECO:0000256" key="1">
    <source>
        <dbReference type="SAM" id="MobiDB-lite"/>
    </source>
</evidence>